<evidence type="ECO:0000256" key="16">
    <source>
        <dbReference type="ARBA" id="ARBA00048934"/>
    </source>
</evidence>
<dbReference type="SUPFAM" id="SSF51395">
    <property type="entry name" value="FMN-linked oxidoreductases"/>
    <property type="match status" value="1"/>
</dbReference>
<keyword evidence="8" id="KW-0521">NADP</keyword>
<dbReference type="CDD" id="cd02801">
    <property type="entry name" value="DUS_like_FMN"/>
    <property type="match status" value="1"/>
</dbReference>
<keyword evidence="9" id="KW-0560">Oxidoreductase</keyword>
<proteinExistence type="inferred from homology"/>
<evidence type="ECO:0000256" key="6">
    <source>
        <dbReference type="ARBA" id="ARBA00022643"/>
    </source>
</evidence>
<feature type="domain" description="DUS-like FMN-binding" evidence="22">
    <location>
        <begin position="16"/>
        <end position="270"/>
    </location>
</feature>
<protein>
    <recommendedName>
        <fullName evidence="19">tRNA-dihydrouridine(16/17) synthase [NAD(P)(+)]-like</fullName>
        <ecNumber evidence="13">1.3.1.88</ecNumber>
    </recommendedName>
    <alternativeName>
        <fullName evidence="20">tRNA-dihydrouridine synthase 1-like</fullName>
    </alternativeName>
</protein>
<dbReference type="AlphaFoldDB" id="A0A8S4EFJ5"/>
<keyword evidence="10" id="KW-0520">NAD</keyword>
<comment type="catalytic activity">
    <reaction evidence="16">
        <text>5,6-dihydrouridine(16) in tRNA + NAD(+) = uridine(16) in tRNA + NADH + H(+)</text>
        <dbReference type="Rhea" id="RHEA:53380"/>
        <dbReference type="Rhea" id="RHEA-COMP:13543"/>
        <dbReference type="Rhea" id="RHEA-COMP:13544"/>
        <dbReference type="ChEBI" id="CHEBI:15378"/>
        <dbReference type="ChEBI" id="CHEBI:57540"/>
        <dbReference type="ChEBI" id="CHEBI:57945"/>
        <dbReference type="ChEBI" id="CHEBI:65315"/>
        <dbReference type="ChEBI" id="CHEBI:74443"/>
        <dbReference type="EC" id="1.3.1.88"/>
    </reaction>
    <physiologicalReaction direction="right-to-left" evidence="16">
        <dbReference type="Rhea" id="RHEA:53382"/>
    </physiologicalReaction>
</comment>
<dbReference type="InterPro" id="IPR018517">
    <property type="entry name" value="tRNA_hU_synthase_CS"/>
</dbReference>
<evidence type="ECO:0000256" key="2">
    <source>
        <dbReference type="ARBA" id="ARBA00004123"/>
    </source>
</evidence>
<keyword evidence="11" id="KW-0539">Nucleus</keyword>
<evidence type="ECO:0000256" key="14">
    <source>
        <dbReference type="ARBA" id="ARBA00047287"/>
    </source>
</evidence>
<evidence type="ECO:0000256" key="17">
    <source>
        <dbReference type="ARBA" id="ARBA00049467"/>
    </source>
</evidence>
<evidence type="ECO:0000256" key="7">
    <source>
        <dbReference type="ARBA" id="ARBA00022694"/>
    </source>
</evidence>
<reference evidence="23" key="1">
    <citation type="submission" date="2020-11" db="EMBL/GenBank/DDBJ databases">
        <authorList>
            <person name="Whiteford S."/>
        </authorList>
    </citation>
    <scope>NUCLEOTIDE SEQUENCE</scope>
</reference>
<evidence type="ECO:0000313" key="24">
    <source>
        <dbReference type="Proteomes" id="UP000653454"/>
    </source>
</evidence>
<keyword evidence="24" id="KW-1185">Reference proteome</keyword>
<evidence type="ECO:0000259" key="22">
    <source>
        <dbReference type="Pfam" id="PF01207"/>
    </source>
</evidence>
<dbReference type="Proteomes" id="UP000653454">
    <property type="component" value="Unassembled WGS sequence"/>
</dbReference>
<evidence type="ECO:0000256" key="11">
    <source>
        <dbReference type="ARBA" id="ARBA00023242"/>
    </source>
</evidence>
<feature type="compositionally biased region" description="Basic residues" evidence="21">
    <location>
        <begin position="392"/>
        <end position="402"/>
    </location>
</feature>
<evidence type="ECO:0000256" key="13">
    <source>
        <dbReference type="ARBA" id="ARBA00038890"/>
    </source>
</evidence>
<comment type="catalytic activity">
    <reaction evidence="17">
        <text>5,6-dihydrouridine(17) in tRNA + NADP(+) = uridine(17) in tRNA + NADPH + H(+)</text>
        <dbReference type="Rhea" id="RHEA:53368"/>
        <dbReference type="Rhea" id="RHEA-COMP:13541"/>
        <dbReference type="Rhea" id="RHEA-COMP:13542"/>
        <dbReference type="ChEBI" id="CHEBI:15378"/>
        <dbReference type="ChEBI" id="CHEBI:57783"/>
        <dbReference type="ChEBI" id="CHEBI:58349"/>
        <dbReference type="ChEBI" id="CHEBI:65315"/>
        <dbReference type="ChEBI" id="CHEBI:74443"/>
        <dbReference type="EC" id="1.3.1.88"/>
    </reaction>
    <physiologicalReaction direction="right-to-left" evidence="17">
        <dbReference type="Rhea" id="RHEA:53370"/>
    </physiologicalReaction>
</comment>
<evidence type="ECO:0000256" key="19">
    <source>
        <dbReference type="ARBA" id="ARBA00068883"/>
    </source>
</evidence>
<dbReference type="InterPro" id="IPR013785">
    <property type="entry name" value="Aldolase_TIM"/>
</dbReference>
<comment type="caution">
    <text evidence="23">The sequence shown here is derived from an EMBL/GenBank/DDBJ whole genome shotgun (WGS) entry which is preliminary data.</text>
</comment>
<evidence type="ECO:0000256" key="21">
    <source>
        <dbReference type="SAM" id="MobiDB-lite"/>
    </source>
</evidence>
<dbReference type="PANTHER" id="PTHR11082:SF5">
    <property type="entry name" value="TRNA-DIHYDROURIDINE(16_17) SYNTHASE [NAD(P)(+)]-LIKE"/>
    <property type="match status" value="1"/>
</dbReference>
<dbReference type="FunFam" id="3.20.20.70:FF:000081">
    <property type="entry name" value="Dihydrouridine synthase 1 like"/>
    <property type="match status" value="1"/>
</dbReference>
<name>A0A8S4EFJ5_PLUXY</name>
<evidence type="ECO:0000256" key="3">
    <source>
        <dbReference type="ARBA" id="ARBA00004496"/>
    </source>
</evidence>
<dbReference type="Gene3D" id="3.20.20.70">
    <property type="entry name" value="Aldolase class I"/>
    <property type="match status" value="1"/>
</dbReference>
<accession>A0A8S4EFJ5</accession>
<dbReference type="GO" id="GO:0005634">
    <property type="term" value="C:nucleus"/>
    <property type="evidence" value="ECO:0007669"/>
    <property type="project" value="UniProtKB-SubCell"/>
</dbReference>
<dbReference type="PROSITE" id="PS01136">
    <property type="entry name" value="UPF0034"/>
    <property type="match status" value="1"/>
</dbReference>
<dbReference type="GO" id="GO:0005737">
    <property type="term" value="C:cytoplasm"/>
    <property type="evidence" value="ECO:0007669"/>
    <property type="project" value="UniProtKB-SubCell"/>
</dbReference>
<dbReference type="PANTHER" id="PTHR11082">
    <property type="entry name" value="TRNA-DIHYDROURIDINE SYNTHASE"/>
    <property type="match status" value="1"/>
</dbReference>
<evidence type="ECO:0000313" key="23">
    <source>
        <dbReference type="EMBL" id="CAG9114235.1"/>
    </source>
</evidence>
<comment type="similarity">
    <text evidence="12">Belongs to the Dus family. Dus1 subfamily.</text>
</comment>
<evidence type="ECO:0000256" key="1">
    <source>
        <dbReference type="ARBA" id="ARBA00001917"/>
    </source>
</evidence>
<evidence type="ECO:0000256" key="8">
    <source>
        <dbReference type="ARBA" id="ARBA00022857"/>
    </source>
</evidence>
<comment type="cofactor">
    <cofactor evidence="1">
        <name>FMN</name>
        <dbReference type="ChEBI" id="CHEBI:58210"/>
    </cofactor>
</comment>
<comment type="catalytic activity">
    <reaction evidence="15">
        <text>5,6-dihydrouridine(16) in tRNA + NADP(+) = uridine(16) in tRNA + NADPH + H(+)</text>
        <dbReference type="Rhea" id="RHEA:53376"/>
        <dbReference type="Rhea" id="RHEA-COMP:13543"/>
        <dbReference type="Rhea" id="RHEA-COMP:13544"/>
        <dbReference type="ChEBI" id="CHEBI:15378"/>
        <dbReference type="ChEBI" id="CHEBI:57783"/>
        <dbReference type="ChEBI" id="CHEBI:58349"/>
        <dbReference type="ChEBI" id="CHEBI:65315"/>
        <dbReference type="ChEBI" id="CHEBI:74443"/>
        <dbReference type="EC" id="1.3.1.88"/>
    </reaction>
    <physiologicalReaction direction="right-to-left" evidence="15">
        <dbReference type="Rhea" id="RHEA:53378"/>
    </physiologicalReaction>
</comment>
<evidence type="ECO:0000256" key="20">
    <source>
        <dbReference type="ARBA" id="ARBA00077078"/>
    </source>
</evidence>
<dbReference type="Pfam" id="PF01207">
    <property type="entry name" value="Dus"/>
    <property type="match status" value="1"/>
</dbReference>
<dbReference type="InterPro" id="IPR035587">
    <property type="entry name" value="DUS-like_FMN-bd"/>
</dbReference>
<comment type="catalytic activity">
    <reaction evidence="14">
        <text>5,6-dihydrouridine(17) in tRNA + NAD(+) = uridine(17) in tRNA + NADH + H(+)</text>
        <dbReference type="Rhea" id="RHEA:53372"/>
        <dbReference type="Rhea" id="RHEA-COMP:13541"/>
        <dbReference type="Rhea" id="RHEA-COMP:13542"/>
        <dbReference type="ChEBI" id="CHEBI:15378"/>
        <dbReference type="ChEBI" id="CHEBI:57540"/>
        <dbReference type="ChEBI" id="CHEBI:57945"/>
        <dbReference type="ChEBI" id="CHEBI:65315"/>
        <dbReference type="ChEBI" id="CHEBI:74443"/>
        <dbReference type="EC" id="1.3.1.88"/>
    </reaction>
    <physiologicalReaction direction="right-to-left" evidence="14">
        <dbReference type="Rhea" id="RHEA:53374"/>
    </physiologicalReaction>
</comment>
<comment type="function">
    <text evidence="18">Catalyzes the synthesis of dihydrouridine, a modified base found in the D-loop of most tRNAs. Specifically modifies U16 and U17 in cytoplasmic tRNAs. Affects the level of some mature tRNA and thereby the total cellular translation.</text>
</comment>
<evidence type="ECO:0000256" key="5">
    <source>
        <dbReference type="ARBA" id="ARBA00022630"/>
    </source>
</evidence>
<evidence type="ECO:0000256" key="9">
    <source>
        <dbReference type="ARBA" id="ARBA00023002"/>
    </source>
</evidence>
<evidence type="ECO:0000256" key="12">
    <source>
        <dbReference type="ARBA" id="ARBA00038313"/>
    </source>
</evidence>
<dbReference type="GO" id="GO:0017150">
    <property type="term" value="F:tRNA dihydrouridine synthase activity"/>
    <property type="evidence" value="ECO:0007669"/>
    <property type="project" value="InterPro"/>
</dbReference>
<keyword evidence="4" id="KW-0963">Cytoplasm</keyword>
<evidence type="ECO:0000256" key="4">
    <source>
        <dbReference type="ARBA" id="ARBA00022490"/>
    </source>
</evidence>
<dbReference type="EMBL" id="CAJHNJ030000016">
    <property type="protein sequence ID" value="CAG9114235.1"/>
    <property type="molecule type" value="Genomic_DNA"/>
</dbReference>
<sequence>MSHDWFERIGKPKYVVAPMVDASELAWRILCRRHGAQLCYTPMFHSNVFVKDPKYRKESFTTCPEDRPLIVQFCGNNPDTMAAAAKLVEEHCDAIDINLGCPQAIAKRGRYGSFLQDDWELLNSIVQAMSKAVSIPITCKVRIFDDIDKTVEYARMLERAGCRLLTVHGRTREQKGPLTGVARWKHIKAVREAVSIPVFANGNIQCLADVARCLAATGAAGVMSAEGNLTNPAIFEGASPVTWDVADEYLDLVQQYPCPTSYIRGHLFKIFHKIFTFEDNDEIRQILATGQNLNDFRKVSSAIKQKYLSWHQGGGGAAAAGGAGDAGAAGGEGALRAGAALLLPPWLCQPYVRMSPEEHTRKMQALNIIQDSESQCKRILEDPEGNVISRKKMKKLRRTSRRPARDAPRAPRPADTCLPPCANPRGGKCEYKLCKKCCKSKCFVEERDCRGHGVLVATRRRAAQHHAALRAARGDSDPSEAQHHTTLLAQRDGDLREAQGDAAVEAYTL</sequence>
<feature type="region of interest" description="Disordered" evidence="21">
    <location>
        <begin position="392"/>
        <end position="416"/>
    </location>
</feature>
<dbReference type="GO" id="GO:0050660">
    <property type="term" value="F:flavin adenine dinucleotide binding"/>
    <property type="evidence" value="ECO:0007669"/>
    <property type="project" value="InterPro"/>
</dbReference>
<gene>
    <name evidence="23" type="ORF">PLXY2_LOCUS5598</name>
</gene>
<organism evidence="23 24">
    <name type="scientific">Plutella xylostella</name>
    <name type="common">Diamondback moth</name>
    <name type="synonym">Plutella maculipennis</name>
    <dbReference type="NCBI Taxonomy" id="51655"/>
    <lineage>
        <taxon>Eukaryota</taxon>
        <taxon>Metazoa</taxon>
        <taxon>Ecdysozoa</taxon>
        <taxon>Arthropoda</taxon>
        <taxon>Hexapoda</taxon>
        <taxon>Insecta</taxon>
        <taxon>Pterygota</taxon>
        <taxon>Neoptera</taxon>
        <taxon>Endopterygota</taxon>
        <taxon>Lepidoptera</taxon>
        <taxon>Glossata</taxon>
        <taxon>Ditrysia</taxon>
        <taxon>Yponomeutoidea</taxon>
        <taxon>Plutellidae</taxon>
        <taxon>Plutella</taxon>
    </lineage>
</organism>
<keyword evidence="5" id="KW-0285">Flavoprotein</keyword>
<keyword evidence="6" id="KW-0288">FMN</keyword>
<keyword evidence="7" id="KW-0819">tRNA processing</keyword>
<comment type="subcellular location">
    <subcellularLocation>
        <location evidence="3">Cytoplasm</location>
    </subcellularLocation>
    <subcellularLocation>
        <location evidence="2">Nucleus</location>
    </subcellularLocation>
</comment>
<evidence type="ECO:0000256" key="10">
    <source>
        <dbReference type="ARBA" id="ARBA00023027"/>
    </source>
</evidence>
<evidence type="ECO:0000256" key="18">
    <source>
        <dbReference type="ARBA" id="ARBA00053643"/>
    </source>
</evidence>
<evidence type="ECO:0000256" key="15">
    <source>
        <dbReference type="ARBA" id="ARBA00047652"/>
    </source>
</evidence>
<dbReference type="EC" id="1.3.1.88" evidence="13"/>